<evidence type="ECO:0000313" key="2">
    <source>
        <dbReference type="Proteomes" id="UP000584374"/>
    </source>
</evidence>
<accession>A0A840Q725</accession>
<dbReference type="EMBL" id="JACHIW010000001">
    <property type="protein sequence ID" value="MBB5155757.1"/>
    <property type="molecule type" value="Genomic_DNA"/>
</dbReference>
<evidence type="ECO:0000313" key="1">
    <source>
        <dbReference type="EMBL" id="MBB5155757.1"/>
    </source>
</evidence>
<dbReference type="AlphaFoldDB" id="A0A840Q725"/>
<reference evidence="1 2" key="1">
    <citation type="submission" date="2020-08" db="EMBL/GenBank/DDBJ databases">
        <title>Sequencing the genomes of 1000 actinobacteria strains.</title>
        <authorList>
            <person name="Klenk H.-P."/>
        </authorList>
    </citation>
    <scope>NUCLEOTIDE SEQUENCE [LARGE SCALE GENOMIC DNA]</scope>
    <source>
        <strain evidence="1 2">DSM 45584</strain>
    </source>
</reference>
<sequence>MELDDQTPLDAADVRATLTSQMSDEHVIVYLVHDNGTELAIGFRDGRGVCLWQICGDDPAVTTGGTNDDVIVYGWSEIPVPAGAELDAETVIEAAEEFAKTGTRPTGVQWRPYGVEAFPLERSPGDDLGLR</sequence>
<proteinExistence type="predicted"/>
<dbReference type="Pfam" id="PF14430">
    <property type="entry name" value="Imm1"/>
    <property type="match status" value="1"/>
</dbReference>
<dbReference type="InterPro" id="IPR025680">
    <property type="entry name" value="DddI"/>
</dbReference>
<dbReference type="Proteomes" id="UP000584374">
    <property type="component" value="Unassembled WGS sequence"/>
</dbReference>
<name>A0A840Q725_9PSEU</name>
<evidence type="ECO:0008006" key="3">
    <source>
        <dbReference type="Google" id="ProtNLM"/>
    </source>
</evidence>
<organism evidence="1 2">
    <name type="scientific">Saccharopolyspora phatthalungensis</name>
    <dbReference type="NCBI Taxonomy" id="664693"/>
    <lineage>
        <taxon>Bacteria</taxon>
        <taxon>Bacillati</taxon>
        <taxon>Actinomycetota</taxon>
        <taxon>Actinomycetes</taxon>
        <taxon>Pseudonocardiales</taxon>
        <taxon>Pseudonocardiaceae</taxon>
        <taxon>Saccharopolyspora</taxon>
    </lineage>
</organism>
<protein>
    <recommendedName>
        <fullName evidence="3">Immunity protein Imm1</fullName>
    </recommendedName>
</protein>
<comment type="caution">
    <text evidence="1">The sequence shown here is derived from an EMBL/GenBank/DDBJ whole genome shotgun (WGS) entry which is preliminary data.</text>
</comment>
<gene>
    <name evidence="1" type="ORF">BJ970_003291</name>
</gene>
<keyword evidence="2" id="KW-1185">Reference proteome</keyword>